<dbReference type="AlphaFoldDB" id="A0A4R7ZZP0"/>
<sequence>MNLPEVVSRDEWLEARRALLAEEKAFTKQRDALNTRRRELPMVLVDKPYVFTGASGSAGLADLFEGRPQLVVYHIMYPPEWDAACPSCTGFVDEIGSIDFLHSKNTTFALVSRAPYEKLAAYKDARGWSFPWYSSYGSEFNYDYQVTLDESVVPFVYNYRTKAEWDQRPGADFIQQEQPFELHGLSCFLRVDDAVHHTYSTYGRGPDAMTFTPTALDMTALGRQEPWEKPEGRILESPGDHCH</sequence>
<dbReference type="InterPro" id="IPR010296">
    <property type="entry name" value="DUF899_thioredox"/>
</dbReference>
<organism evidence="1 2">
    <name type="scientific">Kribbella kalugense</name>
    <dbReference type="NCBI Taxonomy" id="2512221"/>
    <lineage>
        <taxon>Bacteria</taxon>
        <taxon>Bacillati</taxon>
        <taxon>Actinomycetota</taxon>
        <taxon>Actinomycetes</taxon>
        <taxon>Propionibacteriales</taxon>
        <taxon>Kribbellaceae</taxon>
        <taxon>Kribbella</taxon>
    </lineage>
</organism>
<name>A0A4R7ZZP0_9ACTN</name>
<dbReference type="EMBL" id="SODF01000001">
    <property type="protein sequence ID" value="TDW23639.1"/>
    <property type="molecule type" value="Genomic_DNA"/>
</dbReference>
<protein>
    <submittedName>
        <fullName evidence="1">Putative dithiol-disulfide oxidoreductase (DUF899 family)</fullName>
    </submittedName>
</protein>
<proteinExistence type="predicted"/>
<dbReference type="InterPro" id="IPR036249">
    <property type="entry name" value="Thioredoxin-like_sf"/>
</dbReference>
<comment type="caution">
    <text evidence="1">The sequence shown here is derived from an EMBL/GenBank/DDBJ whole genome shotgun (WGS) entry which is preliminary data.</text>
</comment>
<dbReference type="Pfam" id="PF05988">
    <property type="entry name" value="DUF899"/>
    <property type="match status" value="1"/>
</dbReference>
<evidence type="ECO:0000313" key="2">
    <source>
        <dbReference type="Proteomes" id="UP000295447"/>
    </source>
</evidence>
<keyword evidence="2" id="KW-1185">Reference proteome</keyword>
<gene>
    <name evidence="1" type="ORF">EV650_2494</name>
</gene>
<dbReference type="Proteomes" id="UP000295447">
    <property type="component" value="Unassembled WGS sequence"/>
</dbReference>
<evidence type="ECO:0000313" key="1">
    <source>
        <dbReference type="EMBL" id="TDW23639.1"/>
    </source>
</evidence>
<dbReference type="RefSeq" id="WP_134118430.1">
    <property type="nucleotide sequence ID" value="NZ_SODF01000001.1"/>
</dbReference>
<dbReference type="OrthoDB" id="4721017at2"/>
<dbReference type="SUPFAM" id="SSF52833">
    <property type="entry name" value="Thioredoxin-like"/>
    <property type="match status" value="1"/>
</dbReference>
<reference evidence="1 2" key="1">
    <citation type="submission" date="2019-03" db="EMBL/GenBank/DDBJ databases">
        <title>Genomic Encyclopedia of Type Strains, Phase III (KMG-III): the genomes of soil and plant-associated and newly described type strains.</title>
        <authorList>
            <person name="Whitman W."/>
        </authorList>
    </citation>
    <scope>NUCLEOTIDE SEQUENCE [LARGE SCALE GENOMIC DNA]</scope>
    <source>
        <strain evidence="1 2">VKM Ac-2570</strain>
    </source>
</reference>
<accession>A0A4R7ZZP0</accession>